<reference evidence="2 3" key="1">
    <citation type="submission" date="2014-01" db="EMBL/GenBank/DDBJ databases">
        <title>Comparative genomics of Petrotoga.</title>
        <authorList>
            <person name="Chow K."/>
            <person name="Charchuk R."/>
            <person name="Nesbo C.L."/>
        </authorList>
    </citation>
    <scope>NUCLEOTIDE SEQUENCE [LARGE SCALE GENOMIC DNA]</scope>
    <source>
        <strain evidence="2 3">DSM 16923</strain>
    </source>
</reference>
<dbReference type="PANTHER" id="PTHR46017:SF2">
    <property type="entry name" value="MANNOSYLGLYCERATE HYDROLASE"/>
    <property type="match status" value="1"/>
</dbReference>
<dbReference type="Pfam" id="PF01074">
    <property type="entry name" value="Glyco_hydro_38N"/>
    <property type="match status" value="1"/>
</dbReference>
<dbReference type="GO" id="GO:0030246">
    <property type="term" value="F:carbohydrate binding"/>
    <property type="evidence" value="ECO:0007669"/>
    <property type="project" value="InterPro"/>
</dbReference>
<name>A0A2S5EIK7_9BACT</name>
<dbReference type="SUPFAM" id="SSF88713">
    <property type="entry name" value="Glycoside hydrolase/deacetylase"/>
    <property type="match status" value="1"/>
</dbReference>
<evidence type="ECO:0000259" key="1">
    <source>
        <dbReference type="Pfam" id="PF01074"/>
    </source>
</evidence>
<comment type="caution">
    <text evidence="2">The sequence shown here is derived from an EMBL/GenBank/DDBJ whole genome shotgun (WGS) entry which is preliminary data.</text>
</comment>
<feature type="domain" description="Glycoside hydrolase family 38 N-terminal" evidence="1">
    <location>
        <begin position="24"/>
        <end position="288"/>
    </location>
</feature>
<dbReference type="Gene3D" id="3.20.110.10">
    <property type="entry name" value="Glycoside hydrolase 38, N terminal domain"/>
    <property type="match status" value="1"/>
</dbReference>
<dbReference type="InterPro" id="IPR011330">
    <property type="entry name" value="Glyco_hydro/deAcase_b/a-brl"/>
</dbReference>
<dbReference type="InterPro" id="IPR000602">
    <property type="entry name" value="Glyco_hydro_38_N"/>
</dbReference>
<protein>
    <recommendedName>
        <fullName evidence="1">Glycoside hydrolase family 38 N-terminal domain-containing protein</fullName>
    </recommendedName>
</protein>
<dbReference type="InterPro" id="IPR011013">
    <property type="entry name" value="Gal_mutarotase_sf_dom"/>
</dbReference>
<proteinExistence type="predicted"/>
<dbReference type="PANTHER" id="PTHR46017">
    <property type="entry name" value="ALPHA-MANNOSIDASE 2C1"/>
    <property type="match status" value="1"/>
</dbReference>
<dbReference type="EMBL" id="JALY01000109">
    <property type="protein sequence ID" value="POZ92895.1"/>
    <property type="molecule type" value="Genomic_DNA"/>
</dbReference>
<dbReference type="GO" id="GO:0004559">
    <property type="term" value="F:alpha-mannosidase activity"/>
    <property type="evidence" value="ECO:0007669"/>
    <property type="project" value="InterPro"/>
</dbReference>
<dbReference type="AlphaFoldDB" id="A0A2S5EIK7"/>
<accession>A0A2S5EIK7</accession>
<gene>
    <name evidence="2" type="ORF">AA81_04795</name>
</gene>
<sequence length="727" mass="83333">MKKMILIIIIIVLSITCTFGKIDKVFIIPFSHLDIGFTDTQEEVSKEYAEMVDNLIEIMDTFPDFSFTIETFWQLQQWLETSPEPWKVQKLVQYIKEGRLEIGGAYDSMHTGFMNYLSLSETFKDSKKFAEKNNFTITTAIMNDVPGYTQDLPDILFENNISYFMTGINDKYAQVLQLPAPVNIFYWQGPNGKKILTWVTKASYMEGVNFKSISSIESYAKKLEDEGYPYDAVAILLAKDNGGIEPGLVSYLNLHEASKFSELEIVFSTPTAFFEYMEERYQSVIPTYKGDWSGFWESVKSGGPFSSSLIRWSQEILQEIVSLDLINQNNPLYDIAIKSILLYSEHTAAPGAGWPGNYTLEQNYIFNKTVVDYAFTAYNTVLNIINELTPKEPESNKIYVFNPGNSEKETLLRFELGEWDPNSRVVIKLKGEEYVAYPYSLDSINPWEQVAQGYEVYVKLPIGISEINIINRIPTTYETKKTESSIIENNFYTIKLNSDGSFNVFDKELNTCVVNNGGIIEYSFTNSIQKHEREELVIDSVKTIKYPQKSVMIAEFTDSPITKLEIILPKNEKNFLFNYYFDINKIPYVPYDKHSINFYLKIPITQEGTFSYNGPASLVKDPYEFPALRPEQVSVRDLVAVETKDYTVTLGSRQAFLFGYNEKSGYIDCLLLRHYDEAATKDLGITSLGEVEPGSPNILKYSFFFYTGDKIDEFGVENFYKPPIILK</sequence>
<organism evidence="2 3">
    <name type="scientific">Petrotoga halophila DSM 16923</name>
    <dbReference type="NCBI Taxonomy" id="1122953"/>
    <lineage>
        <taxon>Bacteria</taxon>
        <taxon>Thermotogati</taxon>
        <taxon>Thermotogota</taxon>
        <taxon>Thermotogae</taxon>
        <taxon>Petrotogales</taxon>
        <taxon>Petrotogaceae</taxon>
        <taxon>Petrotoga</taxon>
    </lineage>
</organism>
<dbReference type="RefSeq" id="WP_103898389.1">
    <property type="nucleotide sequence ID" value="NZ_JALY01000109.1"/>
</dbReference>
<evidence type="ECO:0000313" key="3">
    <source>
        <dbReference type="Proteomes" id="UP000236950"/>
    </source>
</evidence>
<keyword evidence="3" id="KW-1185">Reference proteome</keyword>
<dbReference type="InterPro" id="IPR027291">
    <property type="entry name" value="Glyco_hydro_38_N_sf"/>
</dbReference>
<dbReference type="Proteomes" id="UP000236950">
    <property type="component" value="Unassembled WGS sequence"/>
</dbReference>
<evidence type="ECO:0000313" key="2">
    <source>
        <dbReference type="EMBL" id="POZ92895.1"/>
    </source>
</evidence>
<dbReference type="GO" id="GO:0009313">
    <property type="term" value="P:oligosaccharide catabolic process"/>
    <property type="evidence" value="ECO:0007669"/>
    <property type="project" value="TreeGrafter"/>
</dbReference>
<dbReference type="SUPFAM" id="SSF74650">
    <property type="entry name" value="Galactose mutarotase-like"/>
    <property type="match status" value="1"/>
</dbReference>
<dbReference type="GO" id="GO:0006013">
    <property type="term" value="P:mannose metabolic process"/>
    <property type="evidence" value="ECO:0007669"/>
    <property type="project" value="InterPro"/>
</dbReference>